<keyword evidence="4" id="KW-1185">Reference proteome</keyword>
<evidence type="ECO:0000256" key="1">
    <source>
        <dbReference type="SAM" id="SignalP"/>
    </source>
</evidence>
<dbReference type="Proteomes" id="UP000663828">
    <property type="component" value="Unassembled WGS sequence"/>
</dbReference>
<evidence type="ECO:0000313" key="4">
    <source>
        <dbReference type="Proteomes" id="UP000663828"/>
    </source>
</evidence>
<evidence type="ECO:0000259" key="2">
    <source>
        <dbReference type="Pfam" id="PF10988"/>
    </source>
</evidence>
<dbReference type="Pfam" id="PF10988">
    <property type="entry name" value="DUF2807"/>
    <property type="match status" value="1"/>
</dbReference>
<comment type="caution">
    <text evidence="3">The sequence shown here is derived from an EMBL/GenBank/DDBJ whole genome shotgun (WGS) entry which is preliminary data.</text>
</comment>
<feature type="domain" description="Putative auto-transporter adhesin head GIN" evidence="2">
    <location>
        <begin position="33"/>
        <end position="216"/>
    </location>
</feature>
<proteinExistence type="predicted"/>
<sequence length="234" mass="26170">MFTFSPWSFILTICFLQLIQGEPTHQISKLNSFTKIHIAGGRFHLKLLQDSSSTSIDIFADETVRHLVLVDVIQSDILLIRMMENPNLVNQSKIIITITYSNLTELFIDGMINIQCLNPIRVDKLLVHNRATGFVKLKVQINILDVYLHSIGQMKFCGQVNEEATIHSLGVGDIQCKGLFTKKVNVISSGIGNIYVQATDEVNIVLSGIGTVFYTGPLRKQIRTGLGNIIQRID</sequence>
<feature type="chain" id="PRO_5032840061" description="Putative auto-transporter adhesin head GIN domain-containing protein" evidence="1">
    <location>
        <begin position="22"/>
        <end position="234"/>
    </location>
</feature>
<dbReference type="InterPro" id="IPR021255">
    <property type="entry name" value="DUF2807"/>
</dbReference>
<reference evidence="3" key="1">
    <citation type="submission" date="2021-02" db="EMBL/GenBank/DDBJ databases">
        <authorList>
            <person name="Nowell W R."/>
        </authorList>
    </citation>
    <scope>NUCLEOTIDE SEQUENCE</scope>
</reference>
<evidence type="ECO:0000313" key="3">
    <source>
        <dbReference type="EMBL" id="CAF1339330.1"/>
    </source>
</evidence>
<protein>
    <recommendedName>
        <fullName evidence="2">Putative auto-transporter adhesin head GIN domain-containing protein</fullName>
    </recommendedName>
</protein>
<name>A0A815GGC0_ADIRI</name>
<accession>A0A815GGC0</accession>
<gene>
    <name evidence="3" type="ORF">XAT740_LOCUS30866</name>
</gene>
<dbReference type="EMBL" id="CAJNOR010002773">
    <property type="protein sequence ID" value="CAF1339330.1"/>
    <property type="molecule type" value="Genomic_DNA"/>
</dbReference>
<organism evidence="3 4">
    <name type="scientific">Adineta ricciae</name>
    <name type="common">Rotifer</name>
    <dbReference type="NCBI Taxonomy" id="249248"/>
    <lineage>
        <taxon>Eukaryota</taxon>
        <taxon>Metazoa</taxon>
        <taxon>Spiralia</taxon>
        <taxon>Gnathifera</taxon>
        <taxon>Rotifera</taxon>
        <taxon>Eurotatoria</taxon>
        <taxon>Bdelloidea</taxon>
        <taxon>Adinetida</taxon>
        <taxon>Adinetidae</taxon>
        <taxon>Adineta</taxon>
    </lineage>
</organism>
<feature type="signal peptide" evidence="1">
    <location>
        <begin position="1"/>
        <end position="21"/>
    </location>
</feature>
<dbReference type="Gene3D" id="2.160.20.120">
    <property type="match status" value="1"/>
</dbReference>
<keyword evidence="1" id="KW-0732">Signal</keyword>
<dbReference type="AlphaFoldDB" id="A0A815GGC0"/>